<proteinExistence type="predicted"/>
<name>W7XHB8_TETTS</name>
<gene>
    <name evidence="2" type="ORF">TTHERM_000289038</name>
</gene>
<dbReference type="EMBL" id="GG662651">
    <property type="protein sequence ID" value="EWS73751.1"/>
    <property type="molecule type" value="Genomic_DNA"/>
</dbReference>
<dbReference type="RefSeq" id="XP_012653715.1">
    <property type="nucleotide sequence ID" value="XM_012798261.1"/>
</dbReference>
<sequence>MRAHLISKFDQVLCLGQLLSQLLINVKKLFILALQILFRLLEKDDIFIILHYAFFQIFNKITKVFCNAVLFRYSILLLEHFIASVLSFIDFFDYSFTRINNLV</sequence>
<organism evidence="2 3">
    <name type="scientific">Tetrahymena thermophila (strain SB210)</name>
    <dbReference type="NCBI Taxonomy" id="312017"/>
    <lineage>
        <taxon>Eukaryota</taxon>
        <taxon>Sar</taxon>
        <taxon>Alveolata</taxon>
        <taxon>Ciliophora</taxon>
        <taxon>Intramacronucleata</taxon>
        <taxon>Oligohymenophorea</taxon>
        <taxon>Hymenostomatida</taxon>
        <taxon>Tetrahymenina</taxon>
        <taxon>Tetrahymenidae</taxon>
        <taxon>Tetrahymena</taxon>
    </lineage>
</organism>
<dbReference type="AlphaFoldDB" id="W7XHB8"/>
<evidence type="ECO:0000256" key="1">
    <source>
        <dbReference type="SAM" id="Phobius"/>
    </source>
</evidence>
<evidence type="ECO:0000313" key="3">
    <source>
        <dbReference type="Proteomes" id="UP000009168"/>
    </source>
</evidence>
<dbReference type="InParanoid" id="W7XHB8"/>
<dbReference type="GeneID" id="24438215"/>
<reference evidence="3" key="1">
    <citation type="journal article" date="2006" name="PLoS Biol.">
        <title>Macronuclear genome sequence of the ciliate Tetrahymena thermophila, a model eukaryote.</title>
        <authorList>
            <person name="Eisen J.A."/>
            <person name="Coyne R.S."/>
            <person name="Wu M."/>
            <person name="Wu D."/>
            <person name="Thiagarajan M."/>
            <person name="Wortman J.R."/>
            <person name="Badger J.H."/>
            <person name="Ren Q."/>
            <person name="Amedeo P."/>
            <person name="Jones K.M."/>
            <person name="Tallon L.J."/>
            <person name="Delcher A.L."/>
            <person name="Salzberg S.L."/>
            <person name="Silva J.C."/>
            <person name="Haas B.J."/>
            <person name="Majoros W.H."/>
            <person name="Farzad M."/>
            <person name="Carlton J.M."/>
            <person name="Smith R.K. Jr."/>
            <person name="Garg J."/>
            <person name="Pearlman R.E."/>
            <person name="Karrer K.M."/>
            <person name="Sun L."/>
            <person name="Manning G."/>
            <person name="Elde N.C."/>
            <person name="Turkewitz A.P."/>
            <person name="Asai D.J."/>
            <person name="Wilkes D.E."/>
            <person name="Wang Y."/>
            <person name="Cai H."/>
            <person name="Collins K."/>
            <person name="Stewart B.A."/>
            <person name="Lee S.R."/>
            <person name="Wilamowska K."/>
            <person name="Weinberg Z."/>
            <person name="Ruzzo W.L."/>
            <person name="Wloga D."/>
            <person name="Gaertig J."/>
            <person name="Frankel J."/>
            <person name="Tsao C.-C."/>
            <person name="Gorovsky M.A."/>
            <person name="Keeling P.J."/>
            <person name="Waller R.F."/>
            <person name="Patron N.J."/>
            <person name="Cherry J.M."/>
            <person name="Stover N.A."/>
            <person name="Krieger C.J."/>
            <person name="del Toro C."/>
            <person name="Ryder H.F."/>
            <person name="Williamson S.C."/>
            <person name="Barbeau R.A."/>
            <person name="Hamilton E.P."/>
            <person name="Orias E."/>
        </authorList>
    </citation>
    <scope>NUCLEOTIDE SEQUENCE [LARGE SCALE GENOMIC DNA]</scope>
    <source>
        <strain evidence="3">SB210</strain>
    </source>
</reference>
<dbReference type="KEGG" id="tet:TTHERM_000289038"/>
<feature type="transmembrane region" description="Helical" evidence="1">
    <location>
        <begin position="69"/>
        <end position="89"/>
    </location>
</feature>
<keyword evidence="1 2" id="KW-0812">Transmembrane</keyword>
<keyword evidence="1" id="KW-1133">Transmembrane helix</keyword>
<keyword evidence="1" id="KW-0472">Membrane</keyword>
<accession>W7XHB8</accession>
<keyword evidence="3" id="KW-1185">Reference proteome</keyword>
<dbReference type="Proteomes" id="UP000009168">
    <property type="component" value="Unassembled WGS sequence"/>
</dbReference>
<protein>
    <submittedName>
        <fullName evidence="2">Transmembrane protein, putative</fullName>
    </submittedName>
</protein>
<evidence type="ECO:0000313" key="2">
    <source>
        <dbReference type="EMBL" id="EWS73751.1"/>
    </source>
</evidence>